<dbReference type="Proteomes" id="UP000282876">
    <property type="component" value="Unassembled WGS sequence"/>
</dbReference>
<dbReference type="GO" id="GO:0005840">
    <property type="term" value="C:ribosome"/>
    <property type="evidence" value="ECO:0007669"/>
    <property type="project" value="UniProtKB-KW"/>
</dbReference>
<dbReference type="InterPro" id="IPR012678">
    <property type="entry name" value="Ribosomal_uL23/eL15/eS24_sf"/>
</dbReference>
<feature type="region of interest" description="Disordered" evidence="3">
    <location>
        <begin position="82"/>
        <end position="121"/>
    </location>
</feature>
<dbReference type="SUPFAM" id="SSF54189">
    <property type="entry name" value="Ribosomal proteins S24e, L23 and L15e"/>
    <property type="match status" value="1"/>
</dbReference>
<evidence type="ECO:0000313" key="5">
    <source>
        <dbReference type="Proteomes" id="UP000282876"/>
    </source>
</evidence>
<dbReference type="GO" id="GO:0006412">
    <property type="term" value="P:translation"/>
    <property type="evidence" value="ECO:0007669"/>
    <property type="project" value="InterPro"/>
</dbReference>
<comment type="caution">
    <text evidence="4">The sequence shown here is derived from an EMBL/GenBank/DDBJ whole genome shotgun (WGS) entry which is preliminary data.</text>
</comment>
<dbReference type="VEuPathDB" id="MicrosporidiaDB:TUBRATIS_12650"/>
<keyword evidence="2" id="KW-0687">Ribonucleoprotein</keyword>
<feature type="compositionally biased region" description="Basic residues" evidence="3">
    <location>
        <begin position="83"/>
        <end position="121"/>
    </location>
</feature>
<dbReference type="GO" id="GO:0003735">
    <property type="term" value="F:structural constituent of ribosome"/>
    <property type="evidence" value="ECO:0007669"/>
    <property type="project" value="InterPro"/>
</dbReference>
<dbReference type="Gene3D" id="3.30.70.3370">
    <property type="match status" value="1"/>
</dbReference>
<keyword evidence="1" id="KW-0689">Ribosomal protein</keyword>
<dbReference type="PANTHER" id="PTHR10496">
    <property type="entry name" value="40S RIBOSOMAL PROTEIN S24"/>
    <property type="match status" value="1"/>
</dbReference>
<dbReference type="InterPro" id="IPR053709">
    <property type="entry name" value="eRP_eS24_sf"/>
</dbReference>
<dbReference type="GO" id="GO:1990904">
    <property type="term" value="C:ribonucleoprotein complex"/>
    <property type="evidence" value="ECO:0007669"/>
    <property type="project" value="UniProtKB-KW"/>
</dbReference>
<dbReference type="OrthoDB" id="5571754at2759"/>
<evidence type="ECO:0000313" key="4">
    <source>
        <dbReference type="EMBL" id="RVD92231.1"/>
    </source>
</evidence>
<gene>
    <name evidence="4" type="ORF">TUBRATIS_12650</name>
</gene>
<dbReference type="STRING" id="291195.A0A437AM06"/>
<evidence type="ECO:0000256" key="1">
    <source>
        <dbReference type="ARBA" id="ARBA00022980"/>
    </source>
</evidence>
<organism evidence="4 5">
    <name type="scientific">Tubulinosema ratisbonensis</name>
    <dbReference type="NCBI Taxonomy" id="291195"/>
    <lineage>
        <taxon>Eukaryota</taxon>
        <taxon>Fungi</taxon>
        <taxon>Fungi incertae sedis</taxon>
        <taxon>Microsporidia</taxon>
        <taxon>Tubulinosematoidea</taxon>
        <taxon>Tubulinosematidae</taxon>
        <taxon>Tubulinosema</taxon>
    </lineage>
</organism>
<evidence type="ECO:0000256" key="2">
    <source>
        <dbReference type="ARBA" id="ARBA00023274"/>
    </source>
</evidence>
<evidence type="ECO:0000256" key="3">
    <source>
        <dbReference type="SAM" id="MobiDB-lite"/>
    </source>
</evidence>
<dbReference type="HAMAP" id="MF_00545">
    <property type="entry name" value="Ribosomal_eS24"/>
    <property type="match status" value="1"/>
</dbReference>
<sequence>MQTEITSVKENPLLNRKELTVSVTHEQKGTPSQKVITSVLSNLFKTKESNIIVKNIVTRFGSHSSKCNVRVYDDPEVMEKLESKRKKGLSRRARKTERKQKAKMFGTLRRHVKKQEKRQNK</sequence>
<name>A0A437AM06_9MICR</name>
<dbReference type="EMBL" id="RCSS01000268">
    <property type="protein sequence ID" value="RVD92231.1"/>
    <property type="molecule type" value="Genomic_DNA"/>
</dbReference>
<dbReference type="InterPro" id="IPR001976">
    <property type="entry name" value="Ribosomal_eS24"/>
</dbReference>
<proteinExistence type="inferred from homology"/>
<dbReference type="Pfam" id="PF01282">
    <property type="entry name" value="Ribosomal_S24e"/>
    <property type="match status" value="1"/>
</dbReference>
<protein>
    <submittedName>
        <fullName evidence="4">40S ribosomal S24</fullName>
    </submittedName>
</protein>
<reference evidence="4 5" key="1">
    <citation type="submission" date="2018-10" db="EMBL/GenBank/DDBJ databases">
        <title>Draft genome sequence of the microsporidian Tubulinosema ratisbonensis.</title>
        <authorList>
            <person name="Polonais V."/>
            <person name="Peyretaillade E."/>
            <person name="Niehus S."/>
            <person name="Wawrzyniak I."/>
            <person name="Franchet A."/>
            <person name="Gaspin C."/>
            <person name="Reichstadt M."/>
            <person name="Belser C."/>
            <person name="Labadie K."/>
            <person name="Delbac F."/>
            <person name="Ferrandon D."/>
        </authorList>
    </citation>
    <scope>NUCLEOTIDE SEQUENCE [LARGE SCALE GENOMIC DNA]</scope>
    <source>
        <strain evidence="4 5">Franzen</strain>
    </source>
</reference>
<dbReference type="AlphaFoldDB" id="A0A437AM06"/>
<keyword evidence="5" id="KW-1185">Reference proteome</keyword>
<accession>A0A437AM06</accession>